<feature type="compositionally biased region" description="Polar residues" evidence="1">
    <location>
        <begin position="151"/>
        <end position="165"/>
    </location>
</feature>
<gene>
    <name evidence="3" type="primary">LOC106476127</name>
</gene>
<feature type="non-terminal residue" evidence="3">
    <location>
        <position position="326"/>
    </location>
</feature>
<dbReference type="Pfam" id="PF05110">
    <property type="entry name" value="AF-4"/>
    <property type="match status" value="2"/>
</dbReference>
<dbReference type="Proteomes" id="UP000694941">
    <property type="component" value="Unplaced"/>
</dbReference>
<reference evidence="3" key="1">
    <citation type="submission" date="2025-08" db="UniProtKB">
        <authorList>
            <consortium name="RefSeq"/>
        </authorList>
    </citation>
    <scope>IDENTIFICATION</scope>
    <source>
        <tissue evidence="3">Muscle</tissue>
    </source>
</reference>
<evidence type="ECO:0000256" key="1">
    <source>
        <dbReference type="SAM" id="MobiDB-lite"/>
    </source>
</evidence>
<feature type="region of interest" description="Disordered" evidence="1">
    <location>
        <begin position="283"/>
        <end position="307"/>
    </location>
</feature>
<dbReference type="RefSeq" id="XP_013792252.1">
    <property type="nucleotide sequence ID" value="XM_013936798.1"/>
</dbReference>
<keyword evidence="2" id="KW-1185">Reference proteome</keyword>
<proteinExistence type="predicted"/>
<accession>A0ABM1C0T2</accession>
<dbReference type="PANTHER" id="PTHR10528">
    <property type="entry name" value="AF4/FMR2 FAMILY MEMBER"/>
    <property type="match status" value="1"/>
</dbReference>
<dbReference type="Gene3D" id="6.10.250.2670">
    <property type="match status" value="1"/>
</dbReference>
<feature type="compositionally biased region" description="Basic and acidic residues" evidence="1">
    <location>
        <begin position="296"/>
        <end position="307"/>
    </location>
</feature>
<organism evidence="2 3">
    <name type="scientific">Limulus polyphemus</name>
    <name type="common">Atlantic horseshoe crab</name>
    <dbReference type="NCBI Taxonomy" id="6850"/>
    <lineage>
        <taxon>Eukaryota</taxon>
        <taxon>Metazoa</taxon>
        <taxon>Ecdysozoa</taxon>
        <taxon>Arthropoda</taxon>
        <taxon>Chelicerata</taxon>
        <taxon>Merostomata</taxon>
        <taxon>Xiphosura</taxon>
        <taxon>Limulidae</taxon>
        <taxon>Limulus</taxon>
    </lineage>
</organism>
<evidence type="ECO:0000313" key="2">
    <source>
        <dbReference type="Proteomes" id="UP000694941"/>
    </source>
</evidence>
<sequence>GYFSSSVDRDILREKQRRERAQLVEQNMLAKETFSQPIFGAPVKIDPNNEDETSRRIKKALGDFTHVQQYLIQDPKHLIGISQSVTASQPLLDPNTASSNIDAHLQTNAPKASINETGIDSSFVKTTVDNSYVESVPKEPRTFNGQHKVDSTSGALQQKSPNSVKFNAHSKEITVKVEEVGKNSQLQPSPHVPSKVVTTPPAPCVPVNRVEEDYKERTSNEHTTSLQVKNKPFHESSVSNGNCHLPKYRNKSNRDHKKVNLSHLQGKSCDGNHGEVEHILKEMKQTLPPPLSAIETPRKEESQYRFFPSKEKLELGSREVSGTEVK</sequence>
<feature type="region of interest" description="Disordered" evidence="1">
    <location>
        <begin position="182"/>
        <end position="255"/>
    </location>
</feature>
<name>A0ABM1C0T2_LIMPO</name>
<feature type="compositionally biased region" description="Basic residues" evidence="1">
    <location>
        <begin position="246"/>
        <end position="255"/>
    </location>
</feature>
<feature type="region of interest" description="Disordered" evidence="1">
    <location>
        <begin position="137"/>
        <end position="165"/>
    </location>
</feature>
<feature type="compositionally biased region" description="Basic and acidic residues" evidence="1">
    <location>
        <begin position="209"/>
        <end position="220"/>
    </location>
</feature>
<feature type="non-terminal residue" evidence="3">
    <location>
        <position position="1"/>
    </location>
</feature>
<evidence type="ECO:0000313" key="3">
    <source>
        <dbReference type="RefSeq" id="XP_013792252.1"/>
    </source>
</evidence>
<dbReference type="InterPro" id="IPR007797">
    <property type="entry name" value="AF4/FMR2"/>
</dbReference>
<protein>
    <submittedName>
        <fullName evidence="3">AF4/FMR2 family member 1-like</fullName>
    </submittedName>
</protein>
<dbReference type="GeneID" id="106476127"/>
<dbReference type="PANTHER" id="PTHR10528:SF17">
    <property type="entry name" value="AF4_FMR2 FAMILY MEMBER LILLI"/>
    <property type="match status" value="1"/>
</dbReference>